<protein>
    <recommendedName>
        <fullName evidence="4">Glutaredoxin domain-containing protein</fullName>
    </recommendedName>
</protein>
<name>A0A4Z2B1F9_9TELE</name>
<feature type="region of interest" description="Disordered" evidence="1">
    <location>
        <begin position="160"/>
        <end position="200"/>
    </location>
</feature>
<dbReference type="PANTHER" id="PTHR46926">
    <property type="entry name" value="GLUTAREDOXIN DOMAIN-CONTAINING CYSTEINE-RICH PROTEIN 2"/>
    <property type="match status" value="1"/>
</dbReference>
<dbReference type="AlphaFoldDB" id="A0A4Z2B1F9"/>
<evidence type="ECO:0000313" key="3">
    <source>
        <dbReference type="Proteomes" id="UP000516260"/>
    </source>
</evidence>
<gene>
    <name evidence="2" type="ORF">fugu_008888</name>
</gene>
<dbReference type="InterPro" id="IPR033023">
    <property type="entry name" value="GRXCR2"/>
</dbReference>
<evidence type="ECO:0000256" key="1">
    <source>
        <dbReference type="SAM" id="MobiDB-lite"/>
    </source>
</evidence>
<comment type="caution">
    <text evidence="2">The sequence shown here is derived from an EMBL/GenBank/DDBJ whole genome shotgun (WGS) entry which is preliminary data.</text>
</comment>
<dbReference type="Proteomes" id="UP000516260">
    <property type="component" value="Chromosome 9"/>
</dbReference>
<sequence>MASVSPADADLEVKLLGWTITMEKPQRKPNPWHEGTKPRKVRFKLASSYSGRVLKHVYEDGQELDSPEEKYPHSFIHHKIPPDHLEVGQLLEFEDNQEDQQDPPPGLMAHRINVYRGRGGYRPGTDQCQAAETGAASSVLDFGKIIIYTSNLRIIRAPARTSERPRHRPVSPADLWDSIEAKERGSGRKSRYKDGGESQLGDTEKVMTLVVFSSAGAEANTCRHCGGSGFAPCSLCHGSKLSMLANRFNESISDLRCQACYPHGLEKCQSCSSNQHCLADSGALQRNSQ</sequence>
<dbReference type="PANTHER" id="PTHR46926:SF1">
    <property type="entry name" value="GLUTAREDOXIN DOMAIN-CONTAINING CYSTEINE-RICH PROTEIN 2"/>
    <property type="match status" value="1"/>
</dbReference>
<evidence type="ECO:0000313" key="2">
    <source>
        <dbReference type="EMBL" id="TNM84710.1"/>
    </source>
</evidence>
<organism evidence="2 3">
    <name type="scientific">Takifugu bimaculatus</name>
    <dbReference type="NCBI Taxonomy" id="433685"/>
    <lineage>
        <taxon>Eukaryota</taxon>
        <taxon>Metazoa</taxon>
        <taxon>Chordata</taxon>
        <taxon>Craniata</taxon>
        <taxon>Vertebrata</taxon>
        <taxon>Euteleostomi</taxon>
        <taxon>Actinopterygii</taxon>
        <taxon>Neopterygii</taxon>
        <taxon>Teleostei</taxon>
        <taxon>Neoteleostei</taxon>
        <taxon>Acanthomorphata</taxon>
        <taxon>Eupercaria</taxon>
        <taxon>Tetraodontiformes</taxon>
        <taxon>Tetradontoidea</taxon>
        <taxon>Tetraodontidae</taxon>
        <taxon>Takifugu</taxon>
    </lineage>
</organism>
<reference evidence="2 3" key="1">
    <citation type="submission" date="2019-04" db="EMBL/GenBank/DDBJ databases">
        <title>The sequence and de novo assembly of Takifugu bimaculatus genome using PacBio and Hi-C technologies.</title>
        <authorList>
            <person name="Xu P."/>
            <person name="Liu B."/>
            <person name="Zhou Z."/>
        </authorList>
    </citation>
    <scope>NUCLEOTIDE SEQUENCE [LARGE SCALE GENOMIC DNA]</scope>
    <source>
        <strain evidence="2">TB-2018</strain>
        <tissue evidence="2">Muscle</tissue>
    </source>
</reference>
<evidence type="ECO:0008006" key="4">
    <source>
        <dbReference type="Google" id="ProtNLM"/>
    </source>
</evidence>
<keyword evidence="3" id="KW-1185">Reference proteome</keyword>
<feature type="compositionally biased region" description="Basic and acidic residues" evidence="1">
    <location>
        <begin position="179"/>
        <end position="196"/>
    </location>
</feature>
<proteinExistence type="predicted"/>
<dbReference type="GO" id="GO:0007605">
    <property type="term" value="P:sensory perception of sound"/>
    <property type="evidence" value="ECO:0007669"/>
    <property type="project" value="InterPro"/>
</dbReference>
<dbReference type="EMBL" id="SWLE01000022">
    <property type="protein sequence ID" value="TNM84710.1"/>
    <property type="molecule type" value="Genomic_DNA"/>
</dbReference>
<accession>A0A4Z2B1F9</accession>